<dbReference type="GO" id="GO:0004252">
    <property type="term" value="F:serine-type endopeptidase activity"/>
    <property type="evidence" value="ECO:0007669"/>
    <property type="project" value="UniProtKB-UniRule"/>
</dbReference>
<keyword evidence="2 4" id="KW-0378">Hydrolase</keyword>
<feature type="domain" description="Peptidase S8/S53" evidence="5">
    <location>
        <begin position="3"/>
        <end position="286"/>
    </location>
</feature>
<dbReference type="PATRIC" id="fig|869719.3.peg.1741"/>
<dbReference type="EMBL" id="LDTB01000031">
    <property type="protein sequence ID" value="KTT72124.1"/>
    <property type="molecule type" value="Genomic_DNA"/>
</dbReference>
<evidence type="ECO:0000256" key="2">
    <source>
        <dbReference type="ARBA" id="ARBA00022801"/>
    </source>
</evidence>
<dbReference type="InterPro" id="IPR000209">
    <property type="entry name" value="Peptidase_S8/S53_dom"/>
</dbReference>
<feature type="active site" description="Charge relay system" evidence="4">
    <location>
        <position position="12"/>
    </location>
</feature>
<dbReference type="Gene3D" id="3.40.50.200">
    <property type="entry name" value="Peptidase S8/S53 domain"/>
    <property type="match status" value="1"/>
</dbReference>
<dbReference type="PANTHER" id="PTHR42884">
    <property type="entry name" value="PROPROTEIN CONVERTASE SUBTILISIN/KEXIN-RELATED"/>
    <property type="match status" value="1"/>
</dbReference>
<dbReference type="GO" id="GO:0005886">
    <property type="term" value="C:plasma membrane"/>
    <property type="evidence" value="ECO:0007669"/>
    <property type="project" value="TreeGrafter"/>
</dbReference>
<dbReference type="GO" id="GO:0016485">
    <property type="term" value="P:protein processing"/>
    <property type="evidence" value="ECO:0007669"/>
    <property type="project" value="TreeGrafter"/>
</dbReference>
<evidence type="ECO:0000259" key="5">
    <source>
        <dbReference type="Pfam" id="PF00082"/>
    </source>
</evidence>
<keyword evidence="3 4" id="KW-0720">Serine protease</keyword>
<keyword evidence="7" id="KW-1185">Reference proteome</keyword>
<feature type="active site" description="Charge relay system" evidence="4">
    <location>
        <position position="238"/>
    </location>
</feature>
<dbReference type="Pfam" id="PF00082">
    <property type="entry name" value="Peptidase_S8"/>
    <property type="match status" value="1"/>
</dbReference>
<evidence type="ECO:0000256" key="4">
    <source>
        <dbReference type="PROSITE-ProRule" id="PRU01240"/>
    </source>
</evidence>
<comment type="caution">
    <text evidence="6">The sequence shown here is derived from an EMBL/GenBank/DDBJ whole genome shotgun (WGS) entry which is preliminary data.</text>
</comment>
<dbReference type="InterPro" id="IPR015500">
    <property type="entry name" value="Peptidase_S8_subtilisin-rel"/>
</dbReference>
<evidence type="ECO:0000313" key="7">
    <source>
        <dbReference type="Proteomes" id="UP000074310"/>
    </source>
</evidence>
<name>A0A147I2P7_9SPHN</name>
<gene>
    <name evidence="6" type="ORF">NS334_09610</name>
</gene>
<protein>
    <submittedName>
        <fullName evidence="6">Subtilase</fullName>
    </submittedName>
</protein>
<dbReference type="AlphaFoldDB" id="A0A147I2P7"/>
<dbReference type="Proteomes" id="UP000074310">
    <property type="component" value="Unassembled WGS sequence"/>
</dbReference>
<dbReference type="OrthoDB" id="5405281at2"/>
<comment type="similarity">
    <text evidence="4">Belongs to the peptidase S8 family.</text>
</comment>
<dbReference type="InterPro" id="IPR036852">
    <property type="entry name" value="Peptidase_S8/S53_dom_sf"/>
</dbReference>
<sequence length="653" mass="66127">MTGKGVTIAVIDSGVATGSTQFSGRLSADSTGFTQTVARCATCPVETVAPFPIDDRVGHGSAVAAIALGARDGAGSHGMAPDATLLALKIVAPDLTATGRTVPEGTVPNSFLIPAALRYAVGKNAFVSVLALDGAAEGALADDLHAAMNEVRAADRLVVQALPNSDDGVSTGIAQALVGNDRSNARWFLYAVAVDAKGAPRDGNGDPGALADRMLAAAGNGIAAIDATGATTTVTGNSFAAPAIAGAAALLKQYWPQLGGATIARILLDTATDAGAPGVDPVYGAGLLNVAKAMQAQAPASSFVAAQAVLTRFSSLTLSAPFGAGSGLWDAVGTMTVTDRYGRDFAMRGATGLHRMGSGLRVINLTGVSLSPPLADAPRFGLTGDTIGAWGSVRPMAPAVVRVAPAPGQHLTLAAQVALDDTAGMAGTPLRAVLATPTGLFLSWDGHGWSASVARGDARDGRASIRQVRVTTPVGLGAELGTLHERGRILGLSGGPSIGIAGARSTVATLLAQRRFSGVDLTARATVVRTHVAGGSDLLRFPRPLLATAFGISGAHPLFGGVATLGLSSPLRVDRARPTVLKAVAFDLEHTRSTDAATTIDLKPRVRELDLEFGWSARWGERATIRVGAAHAHAAGHVANAQETAGFVSIAIR</sequence>
<dbReference type="PROSITE" id="PS51892">
    <property type="entry name" value="SUBTILASE"/>
    <property type="match status" value="1"/>
</dbReference>
<evidence type="ECO:0000313" key="6">
    <source>
        <dbReference type="EMBL" id="KTT72124.1"/>
    </source>
</evidence>
<proteinExistence type="inferred from homology"/>
<dbReference type="PANTHER" id="PTHR42884:SF14">
    <property type="entry name" value="NEUROENDOCRINE CONVERTASE 1"/>
    <property type="match status" value="1"/>
</dbReference>
<dbReference type="PRINTS" id="PR00723">
    <property type="entry name" value="SUBTILISIN"/>
</dbReference>
<evidence type="ECO:0000256" key="1">
    <source>
        <dbReference type="ARBA" id="ARBA00022670"/>
    </source>
</evidence>
<organism evidence="6 7">
    <name type="scientific">Sphingomonas endophytica</name>
    <dbReference type="NCBI Taxonomy" id="869719"/>
    <lineage>
        <taxon>Bacteria</taxon>
        <taxon>Pseudomonadati</taxon>
        <taxon>Pseudomonadota</taxon>
        <taxon>Alphaproteobacteria</taxon>
        <taxon>Sphingomonadales</taxon>
        <taxon>Sphingomonadaceae</taxon>
        <taxon>Sphingomonas</taxon>
    </lineage>
</organism>
<accession>A0A147I2P7</accession>
<dbReference type="SUPFAM" id="SSF52743">
    <property type="entry name" value="Subtilisin-like"/>
    <property type="match status" value="1"/>
</dbReference>
<keyword evidence="1 4" id="KW-0645">Protease</keyword>
<feature type="active site" description="Charge relay system" evidence="4">
    <location>
        <position position="59"/>
    </location>
</feature>
<reference evidence="6 7" key="1">
    <citation type="journal article" date="2016" name="Front. Microbiol.">
        <title>Genomic Resource of Rice Seed Associated Bacteria.</title>
        <authorList>
            <person name="Midha S."/>
            <person name="Bansal K."/>
            <person name="Sharma S."/>
            <person name="Kumar N."/>
            <person name="Patil P.P."/>
            <person name="Chaudhry V."/>
            <person name="Patil P.B."/>
        </authorList>
    </citation>
    <scope>NUCLEOTIDE SEQUENCE [LARGE SCALE GENOMIC DNA]</scope>
    <source>
        <strain evidence="6 7">NS334</strain>
    </source>
</reference>
<evidence type="ECO:0000256" key="3">
    <source>
        <dbReference type="ARBA" id="ARBA00022825"/>
    </source>
</evidence>